<keyword evidence="12" id="KW-0511">Multifunctional enzyme</keyword>
<feature type="compositionally biased region" description="Low complexity" evidence="13">
    <location>
        <begin position="258"/>
        <end position="272"/>
    </location>
</feature>
<dbReference type="Proteomes" id="UP001558652">
    <property type="component" value="Unassembled WGS sequence"/>
</dbReference>
<dbReference type="InterPro" id="IPR043128">
    <property type="entry name" value="Rev_trsase/Diguanyl_cyclase"/>
</dbReference>
<evidence type="ECO:0000256" key="8">
    <source>
        <dbReference type="ARBA" id="ARBA00022842"/>
    </source>
</evidence>
<dbReference type="InterPro" id="IPR041577">
    <property type="entry name" value="RT_RNaseH_2"/>
</dbReference>
<dbReference type="PROSITE" id="PS00141">
    <property type="entry name" value="ASP_PROTEASE"/>
    <property type="match status" value="1"/>
</dbReference>
<protein>
    <recommendedName>
        <fullName evidence="1">RNA-directed DNA polymerase</fullName>
        <ecNumber evidence="1">2.7.7.49</ecNumber>
    </recommendedName>
</protein>
<dbReference type="Pfam" id="PF00078">
    <property type="entry name" value="RVT_1"/>
    <property type="match status" value="1"/>
</dbReference>
<evidence type="ECO:0000313" key="16">
    <source>
        <dbReference type="Proteomes" id="UP001558652"/>
    </source>
</evidence>
<dbReference type="SUPFAM" id="SSF50630">
    <property type="entry name" value="Acid proteases"/>
    <property type="match status" value="1"/>
</dbReference>
<dbReference type="Gene3D" id="3.10.10.10">
    <property type="entry name" value="HIV Type 1 Reverse Transcriptase, subunit A, domain 1"/>
    <property type="match status" value="1"/>
</dbReference>
<dbReference type="FunFam" id="3.10.20.370:FF:000001">
    <property type="entry name" value="Retrovirus-related Pol polyprotein from transposon 17.6-like protein"/>
    <property type="match status" value="1"/>
</dbReference>
<keyword evidence="4" id="KW-0548">Nucleotidyltransferase</keyword>
<keyword evidence="11" id="KW-0695">RNA-directed DNA polymerase</keyword>
<dbReference type="GO" id="GO:0008233">
    <property type="term" value="F:peptidase activity"/>
    <property type="evidence" value="ECO:0007669"/>
    <property type="project" value="UniProtKB-KW"/>
</dbReference>
<proteinExistence type="predicted"/>
<dbReference type="GO" id="GO:0003964">
    <property type="term" value="F:RNA-directed DNA polymerase activity"/>
    <property type="evidence" value="ECO:0007669"/>
    <property type="project" value="UniProtKB-KW"/>
</dbReference>
<dbReference type="FunFam" id="2.40.70.10:FF:000130">
    <property type="entry name" value="Retrovirus-related Pol polyprotein from transposon opus-like Protein"/>
    <property type="match status" value="1"/>
</dbReference>
<gene>
    <name evidence="15" type="ORF">AAG570_003496</name>
</gene>
<evidence type="ECO:0000256" key="2">
    <source>
        <dbReference type="ARBA" id="ARBA00022670"/>
    </source>
</evidence>
<dbReference type="CDD" id="cd01647">
    <property type="entry name" value="RT_LTR"/>
    <property type="match status" value="1"/>
</dbReference>
<dbReference type="InterPro" id="IPR021109">
    <property type="entry name" value="Peptidase_aspartic_dom_sf"/>
</dbReference>
<dbReference type="InterPro" id="IPR001969">
    <property type="entry name" value="Aspartic_peptidase_AS"/>
</dbReference>
<dbReference type="CDD" id="cd09274">
    <property type="entry name" value="RNase_HI_RT_Ty3"/>
    <property type="match status" value="1"/>
</dbReference>
<feature type="compositionally biased region" description="Basic and acidic residues" evidence="13">
    <location>
        <begin position="11"/>
        <end position="26"/>
    </location>
</feature>
<evidence type="ECO:0000256" key="9">
    <source>
        <dbReference type="ARBA" id="ARBA00022884"/>
    </source>
</evidence>
<sequence length="1063" mass="120719">MASKRRNMINENKRQETTEKEEREVRLASSQLKFAVTRDGMLVRKGFVVDPLRPHTPRFAPPSPSTRHKDMDPPAPSADTSDSEEMECLNPAAKLPPFWRDRPALWFVQMESLFRRHRIRKSLSKFDVILPMLEADTLTQVSDILYNLGEEPYEKLKDRLITVYGDNQNQRIRKLLEEKRLGSLKPSQLLRQMKQTAGDLMSAEVVRTLWLQALPKRIQEILSIRADNTDDDQLASAADKIAEVDDGSTMPQSAQLCSSSSSSSKPSPATSSSEDRLVDLLTKVLTRFENQERTNQRGNQLPDQRPDQRRHPSYRSQDAGKLEQAAESVTHNQQCRLFLKDLNSGTNFLVDTGASISALPRKGQTTTQSGMALYAANGTKINTYGTITALVDFGLRRPFRWTYVLADIQHPIIGADFLTNFGLLVDLRRSRLIDEETGLATQGKPVHVATPTIHTIPGHGPYDHILREFPTVTRPPALMDKVRHSVTHTIETKGQPVAAKPRRLTPDRYNIAREEFRRMMEDGICRPSKSAWASPLHIVTKPDGGIRPCGDYRQLNDRTLPDRYCVPNVGDLSINLYGKKVFSKLDLERAYFNIPIAESDIPKTAITTPFGLFEFTRMCFGLRNASQTFQRFMDAIFRDLPYVFVYIDDILVSSVDHTEHEVHLREVIRRLAEQGLTLNLHKCLFGVHAVDFLGYRISSSGISPRQTKVEEIISYPRPETVNGLRKFLGMVNFYRRSLPHAADTLKELNNYLQGSKKNDRTPIIWTEAATAAFDKSKQALADAVVLGHPKPDAELVLDTDASDTGVGAVLQQHDEGTWIPLGFFSKPLNEAQQKYSTYDRELLAMYLAVKHFHPLLEGRHFTIRTDHKPLIHAFKQKSNGTEPRRIRHLNYISQFTTTISHISGSDNVVADTLSRMEEITLSEDPDTLAQEQQADPELPTLRVNPQLFKIFCIKIYINVPGVRAKGCHFFTAREANRRLLFHVKKANVLAHEVVDCRCMINMKAHFYTASKDHPSFLARRYGVKGSVRETARPEYNMDRRPQHLWVPYIGLVDLQGVGDRKHL</sequence>
<dbReference type="Pfam" id="PF17919">
    <property type="entry name" value="RT_RNaseH_2"/>
    <property type="match status" value="1"/>
</dbReference>
<dbReference type="PANTHER" id="PTHR37984">
    <property type="entry name" value="PROTEIN CBG26694"/>
    <property type="match status" value="1"/>
</dbReference>
<evidence type="ECO:0000256" key="10">
    <source>
        <dbReference type="ARBA" id="ARBA00022908"/>
    </source>
</evidence>
<feature type="region of interest" description="Disordered" evidence="13">
    <location>
        <begin position="53"/>
        <end position="84"/>
    </location>
</feature>
<dbReference type="InterPro" id="IPR000477">
    <property type="entry name" value="RT_dom"/>
</dbReference>
<evidence type="ECO:0000256" key="7">
    <source>
        <dbReference type="ARBA" id="ARBA00022801"/>
    </source>
</evidence>
<comment type="caution">
    <text evidence="15">The sequence shown here is derived from an EMBL/GenBank/DDBJ whole genome shotgun (WGS) entry which is preliminary data.</text>
</comment>
<evidence type="ECO:0000256" key="5">
    <source>
        <dbReference type="ARBA" id="ARBA00022722"/>
    </source>
</evidence>
<dbReference type="AlphaFoldDB" id="A0ABD0Y3U8"/>
<evidence type="ECO:0000256" key="3">
    <source>
        <dbReference type="ARBA" id="ARBA00022679"/>
    </source>
</evidence>
<keyword evidence="3" id="KW-0808">Transferase</keyword>
<evidence type="ECO:0000256" key="12">
    <source>
        <dbReference type="ARBA" id="ARBA00023268"/>
    </source>
</evidence>
<dbReference type="Pfam" id="PF23055">
    <property type="entry name" value="DUF7041"/>
    <property type="match status" value="1"/>
</dbReference>
<dbReference type="PROSITE" id="PS50878">
    <property type="entry name" value="RT_POL"/>
    <property type="match status" value="1"/>
</dbReference>
<dbReference type="EMBL" id="JBFDAA010000014">
    <property type="protein sequence ID" value="KAL1122090.1"/>
    <property type="molecule type" value="Genomic_DNA"/>
</dbReference>
<dbReference type="GO" id="GO:0003723">
    <property type="term" value="F:RNA binding"/>
    <property type="evidence" value="ECO:0007669"/>
    <property type="project" value="UniProtKB-KW"/>
</dbReference>
<organism evidence="15 16">
    <name type="scientific">Ranatra chinensis</name>
    <dbReference type="NCBI Taxonomy" id="642074"/>
    <lineage>
        <taxon>Eukaryota</taxon>
        <taxon>Metazoa</taxon>
        <taxon>Ecdysozoa</taxon>
        <taxon>Arthropoda</taxon>
        <taxon>Hexapoda</taxon>
        <taxon>Insecta</taxon>
        <taxon>Pterygota</taxon>
        <taxon>Neoptera</taxon>
        <taxon>Paraneoptera</taxon>
        <taxon>Hemiptera</taxon>
        <taxon>Heteroptera</taxon>
        <taxon>Panheteroptera</taxon>
        <taxon>Nepomorpha</taxon>
        <taxon>Nepidae</taxon>
        <taxon>Ranatrinae</taxon>
        <taxon>Ranatra</taxon>
    </lineage>
</organism>
<reference evidence="15 16" key="1">
    <citation type="submission" date="2024-07" db="EMBL/GenBank/DDBJ databases">
        <title>Chromosome-level genome assembly of the water stick insect Ranatra chinensis (Heteroptera: Nepidae).</title>
        <authorList>
            <person name="Liu X."/>
        </authorList>
    </citation>
    <scope>NUCLEOTIDE SEQUENCE [LARGE SCALE GENOMIC DNA]</scope>
    <source>
        <strain evidence="15">Cailab_2021Rc</strain>
        <tissue evidence="15">Muscle</tissue>
    </source>
</reference>
<evidence type="ECO:0000259" key="14">
    <source>
        <dbReference type="PROSITE" id="PS50878"/>
    </source>
</evidence>
<evidence type="ECO:0000313" key="15">
    <source>
        <dbReference type="EMBL" id="KAL1122090.1"/>
    </source>
</evidence>
<dbReference type="Gene3D" id="3.30.70.270">
    <property type="match status" value="2"/>
</dbReference>
<dbReference type="GO" id="GO:0015074">
    <property type="term" value="P:DNA integration"/>
    <property type="evidence" value="ECO:0007669"/>
    <property type="project" value="UniProtKB-KW"/>
</dbReference>
<dbReference type="PANTHER" id="PTHR37984:SF5">
    <property type="entry name" value="PROTEIN NYNRIN-LIKE"/>
    <property type="match status" value="1"/>
</dbReference>
<dbReference type="InterPro" id="IPR055469">
    <property type="entry name" value="DUF7041"/>
</dbReference>
<dbReference type="FunFam" id="3.10.10.10:FF:000007">
    <property type="entry name" value="Retrovirus-related Pol polyprotein from transposon 17.6-like Protein"/>
    <property type="match status" value="1"/>
</dbReference>
<keyword evidence="9" id="KW-0694">RNA-binding</keyword>
<keyword evidence="5" id="KW-0540">Nuclease</keyword>
<keyword evidence="8" id="KW-0460">Magnesium</keyword>
<feature type="region of interest" description="Disordered" evidence="13">
    <location>
        <begin position="288"/>
        <end position="326"/>
    </location>
</feature>
<keyword evidence="2" id="KW-0645">Protease</keyword>
<dbReference type="InterPro" id="IPR043502">
    <property type="entry name" value="DNA/RNA_pol_sf"/>
</dbReference>
<feature type="region of interest" description="Disordered" evidence="13">
    <location>
        <begin position="1"/>
        <end position="28"/>
    </location>
</feature>
<dbReference type="GO" id="GO:0006508">
    <property type="term" value="P:proteolysis"/>
    <property type="evidence" value="ECO:0007669"/>
    <property type="project" value="UniProtKB-KW"/>
</dbReference>
<keyword evidence="16" id="KW-1185">Reference proteome</keyword>
<dbReference type="InterPro" id="IPR050951">
    <property type="entry name" value="Retrovirus_Pol_polyprotein"/>
</dbReference>
<dbReference type="FunFam" id="3.30.70.270:FF:000020">
    <property type="entry name" value="Transposon Tf2-6 polyprotein-like Protein"/>
    <property type="match status" value="1"/>
</dbReference>
<evidence type="ECO:0000256" key="6">
    <source>
        <dbReference type="ARBA" id="ARBA00022759"/>
    </source>
</evidence>
<dbReference type="Gene3D" id="2.40.70.10">
    <property type="entry name" value="Acid Proteases"/>
    <property type="match status" value="1"/>
</dbReference>
<feature type="domain" description="Reverse transcriptase" evidence="14">
    <location>
        <begin position="520"/>
        <end position="697"/>
    </location>
</feature>
<dbReference type="GO" id="GO:0004519">
    <property type="term" value="F:endonuclease activity"/>
    <property type="evidence" value="ECO:0007669"/>
    <property type="project" value="UniProtKB-KW"/>
</dbReference>
<accession>A0ABD0Y3U8</accession>
<feature type="region of interest" description="Disordered" evidence="13">
    <location>
        <begin position="243"/>
        <end position="276"/>
    </location>
</feature>
<dbReference type="SUPFAM" id="SSF56672">
    <property type="entry name" value="DNA/RNA polymerases"/>
    <property type="match status" value="1"/>
</dbReference>
<evidence type="ECO:0000256" key="1">
    <source>
        <dbReference type="ARBA" id="ARBA00012493"/>
    </source>
</evidence>
<keyword evidence="7" id="KW-0378">Hydrolase</keyword>
<keyword evidence="10" id="KW-0229">DNA integration</keyword>
<name>A0ABD0Y3U8_9HEMI</name>
<dbReference type="EC" id="2.7.7.49" evidence="1"/>
<keyword evidence="6" id="KW-0255">Endonuclease</keyword>
<evidence type="ECO:0000256" key="4">
    <source>
        <dbReference type="ARBA" id="ARBA00022695"/>
    </source>
</evidence>
<evidence type="ECO:0000256" key="13">
    <source>
        <dbReference type="SAM" id="MobiDB-lite"/>
    </source>
</evidence>
<evidence type="ECO:0000256" key="11">
    <source>
        <dbReference type="ARBA" id="ARBA00022918"/>
    </source>
</evidence>
<dbReference type="Gene3D" id="3.10.20.370">
    <property type="match status" value="1"/>
</dbReference>